<dbReference type="VEuPathDB" id="FungiDB:ASPFODRAFT_207659"/>
<comment type="caution">
    <text evidence="1">The sequence shown here is derived from an EMBL/GenBank/DDBJ whole genome shotgun (WGS) entry which is preliminary data.</text>
</comment>
<dbReference type="AlphaFoldDB" id="A0A146FZ60"/>
<name>A0A146FZ60_ASPKA</name>
<protein>
    <submittedName>
        <fullName evidence="1">Uncharacterized protein</fullName>
    </submittedName>
</protein>
<organism evidence="1 2">
    <name type="scientific">Aspergillus kawachii</name>
    <name type="common">White koji mold</name>
    <name type="synonym">Aspergillus awamori var. kawachi</name>
    <dbReference type="NCBI Taxonomy" id="1069201"/>
    <lineage>
        <taxon>Eukaryota</taxon>
        <taxon>Fungi</taxon>
        <taxon>Dikarya</taxon>
        <taxon>Ascomycota</taxon>
        <taxon>Pezizomycotina</taxon>
        <taxon>Eurotiomycetes</taxon>
        <taxon>Eurotiomycetidae</taxon>
        <taxon>Eurotiales</taxon>
        <taxon>Aspergillaceae</taxon>
        <taxon>Aspergillus</taxon>
        <taxon>Aspergillus subgen. Circumdati</taxon>
    </lineage>
</organism>
<evidence type="ECO:0000313" key="1">
    <source>
        <dbReference type="EMBL" id="GAT30930.1"/>
    </source>
</evidence>
<evidence type="ECO:0000313" key="2">
    <source>
        <dbReference type="Proteomes" id="UP000075230"/>
    </source>
</evidence>
<proteinExistence type="predicted"/>
<gene>
    <name evidence="1" type="ORF">RIB2604_03701390</name>
</gene>
<sequence>MQYPNMHVATAQSSAAHLPVTPAPAVKTTIQPTKRIYPRSFFYQRGKYWTNEQVHALNCVSEKNVTPIDLLGKSYPTDEKILKSNIFDRTAFAKLNEDFITPSKQEILDYHYKPHESPIRKNDILTIFLTLSWIHDLDKNCDYVPPTIDSILSILGLRMDIFRANFIIDKYSIPYNLAKLNMKGVLLCDGGIFCPDDKWRQCPLVVLLDTYALSKRQARNNLFSCLLLPMAVKYEQGQKRDPYVSFCITANLSKYRVTRAEAPHTYFEDLRQGRRMEDKLVMKGTREYDLLKEEDRDEFLKVYWGICSFLVKSREEGL</sequence>
<dbReference type="Proteomes" id="UP000075230">
    <property type="component" value="Unassembled WGS sequence"/>
</dbReference>
<reference evidence="1 2" key="1">
    <citation type="journal article" date="2016" name="DNA Res.">
        <title>Genome sequence of Aspergillus luchuensis NBRC 4314.</title>
        <authorList>
            <person name="Yamada O."/>
            <person name="Machida M."/>
            <person name="Hosoyama A."/>
            <person name="Goto M."/>
            <person name="Takahashi T."/>
            <person name="Futagami T."/>
            <person name="Yamagata Y."/>
            <person name="Takeuchi M."/>
            <person name="Kobayashi T."/>
            <person name="Koike H."/>
            <person name="Abe K."/>
            <person name="Asai K."/>
            <person name="Arita M."/>
            <person name="Fujita N."/>
            <person name="Fukuda K."/>
            <person name="Higa K."/>
            <person name="Horikawa H."/>
            <person name="Ishikawa T."/>
            <person name="Jinno K."/>
            <person name="Kato Y."/>
            <person name="Kirimura K."/>
            <person name="Mizutani O."/>
            <person name="Nakasone K."/>
            <person name="Sano M."/>
            <person name="Shiraishi Y."/>
            <person name="Tsukahara M."/>
            <person name="Gomi K."/>
        </authorList>
    </citation>
    <scope>NUCLEOTIDE SEQUENCE [LARGE SCALE GENOMIC DNA]</scope>
    <source>
        <strain evidence="1 2">RIB 2604</strain>
    </source>
</reference>
<accession>A0A146FZ60</accession>
<dbReference type="EMBL" id="BCWF01000036">
    <property type="protein sequence ID" value="GAT30930.1"/>
    <property type="molecule type" value="Genomic_DNA"/>
</dbReference>
<reference evidence="2" key="2">
    <citation type="submission" date="2016-02" db="EMBL/GenBank/DDBJ databases">
        <title>Genome sequencing of Aspergillus luchuensis NBRC 4314.</title>
        <authorList>
            <person name="Yamada O."/>
        </authorList>
    </citation>
    <scope>NUCLEOTIDE SEQUENCE [LARGE SCALE GENOMIC DNA]</scope>
    <source>
        <strain evidence="2">RIB 2604</strain>
    </source>
</reference>